<dbReference type="InterPro" id="IPR036909">
    <property type="entry name" value="Cyt_c-like_dom_sf"/>
</dbReference>
<dbReference type="GO" id="GO:0009055">
    <property type="term" value="F:electron transfer activity"/>
    <property type="evidence" value="ECO:0007669"/>
    <property type="project" value="InterPro"/>
</dbReference>
<dbReference type="STRING" id="243090.RB7987"/>
<feature type="domain" description="Cytochrome C Planctomycete-type" evidence="3">
    <location>
        <begin position="103"/>
        <end position="163"/>
    </location>
</feature>
<reference evidence="4 5" key="1">
    <citation type="journal article" date="2003" name="Proc. Natl. Acad. Sci. U.S.A.">
        <title>Complete genome sequence of the marine planctomycete Pirellula sp. strain 1.</title>
        <authorList>
            <person name="Gloeckner F.O."/>
            <person name="Kube M."/>
            <person name="Bauer M."/>
            <person name="Teeling H."/>
            <person name="Lombardot T."/>
            <person name="Ludwig W."/>
            <person name="Gade D."/>
            <person name="Beck A."/>
            <person name="Borzym K."/>
            <person name="Heitmann K."/>
            <person name="Rabus R."/>
            <person name="Schlesner H."/>
            <person name="Amann R."/>
            <person name="Reinhardt R."/>
        </authorList>
    </citation>
    <scope>NUCLEOTIDE SEQUENCE [LARGE SCALE GENOMIC DNA]</scope>
    <source>
        <strain evidence="5">DSM 10527 / NCIMB 13988 / SH1</strain>
    </source>
</reference>
<dbReference type="HOGENOM" id="CLU_749813_0_0_0"/>
<keyword evidence="5" id="KW-1185">Reference proteome</keyword>
<organism evidence="4 5">
    <name type="scientific">Rhodopirellula baltica (strain DSM 10527 / NCIMB 13988 / SH1)</name>
    <dbReference type="NCBI Taxonomy" id="243090"/>
    <lineage>
        <taxon>Bacteria</taxon>
        <taxon>Pseudomonadati</taxon>
        <taxon>Planctomycetota</taxon>
        <taxon>Planctomycetia</taxon>
        <taxon>Pirellulales</taxon>
        <taxon>Pirellulaceae</taxon>
        <taxon>Rhodopirellula</taxon>
    </lineage>
</organism>
<dbReference type="PATRIC" id="fig|243090.15.peg.3857"/>
<dbReference type="AlphaFoldDB" id="Q7UGC1"/>
<evidence type="ECO:0000259" key="2">
    <source>
        <dbReference type="Pfam" id="PF07583"/>
    </source>
</evidence>
<dbReference type="GO" id="GO:0020037">
    <property type="term" value="F:heme binding"/>
    <property type="evidence" value="ECO:0007669"/>
    <property type="project" value="InterPro"/>
</dbReference>
<evidence type="ECO:0000259" key="3">
    <source>
        <dbReference type="Pfam" id="PF07635"/>
    </source>
</evidence>
<dbReference type="PANTHER" id="PTHR35889">
    <property type="entry name" value="CYCLOINULO-OLIGOSACCHARIDE FRUCTANOTRANSFERASE-RELATED"/>
    <property type="match status" value="1"/>
</dbReference>
<dbReference type="InParanoid" id="Q7UGC1"/>
<dbReference type="KEGG" id="rba:RB7987"/>
<name>Q7UGC1_RHOBA</name>
<proteinExistence type="predicted"/>
<dbReference type="PANTHER" id="PTHR35889:SF3">
    <property type="entry name" value="F-BOX DOMAIN-CONTAINING PROTEIN"/>
    <property type="match status" value="1"/>
</dbReference>
<sequence>MEDRPRPHLKVPRLAIGVNDRRSSKQKGNSLIRFHPARVVDSSVTDQCHFNSPSIVTSMVFCFGKGFPTRVGLLTLAWVMSISTNAFAIDFNRDVRPILSENCFHCHGPNAESREADLRLDTQTGSRQELSGSPAVVPNEPDQSGLIERIFSDDPDSLMPPPESKRKLSAHQKFILKSWIAEGGDYEQHWAFIAPTQPSVPEIDQAASSSHPVDRFIWNRLHERGLEPSKTADRRTLIRRVSLDLTGLPPTPEQVNSFVNESALNAYERLVDRLLASEQFGERWARPWLDLARYADSNGFQADQLRDSWAYRDWVINALNDDMPFDQFTIEQLAGDLLPNATIDQKSQQASIAPCRAMSKPAYTQKKTG</sequence>
<evidence type="ECO:0000256" key="1">
    <source>
        <dbReference type="SAM" id="MobiDB-lite"/>
    </source>
</evidence>
<evidence type="ECO:0000313" key="4">
    <source>
        <dbReference type="EMBL" id="CAD78408.1"/>
    </source>
</evidence>
<dbReference type="SUPFAM" id="SSF46626">
    <property type="entry name" value="Cytochrome c"/>
    <property type="match status" value="1"/>
</dbReference>
<dbReference type="EnsemblBacteria" id="CAD78408">
    <property type="protein sequence ID" value="CAD78408"/>
    <property type="gene ID" value="RB7987"/>
</dbReference>
<dbReference type="EMBL" id="BX294147">
    <property type="protein sequence ID" value="CAD78408.1"/>
    <property type="molecule type" value="Genomic_DNA"/>
</dbReference>
<dbReference type="InterPro" id="IPR011429">
    <property type="entry name" value="Cyt_c_Planctomycete-type"/>
</dbReference>
<dbReference type="Pfam" id="PF07635">
    <property type="entry name" value="PSCyt1"/>
    <property type="match status" value="1"/>
</dbReference>
<dbReference type="InterPro" id="IPR011444">
    <property type="entry name" value="DUF1549"/>
</dbReference>
<protein>
    <submittedName>
        <fullName evidence="4">Uncharacterized protein</fullName>
    </submittedName>
</protein>
<dbReference type="OrthoDB" id="214103at2"/>
<evidence type="ECO:0000313" key="5">
    <source>
        <dbReference type="Proteomes" id="UP000001025"/>
    </source>
</evidence>
<feature type="domain" description="DUF1549" evidence="2">
    <location>
        <begin position="212"/>
        <end position="347"/>
    </location>
</feature>
<dbReference type="Pfam" id="PF07583">
    <property type="entry name" value="PSCyt2"/>
    <property type="match status" value="1"/>
</dbReference>
<gene>
    <name evidence="4" type="ordered locus">RB7987</name>
</gene>
<dbReference type="eggNOG" id="COG4654">
    <property type="taxonomic scope" value="Bacteria"/>
</dbReference>
<dbReference type="Proteomes" id="UP000001025">
    <property type="component" value="Chromosome"/>
</dbReference>
<feature type="compositionally biased region" description="Polar residues" evidence="1">
    <location>
        <begin position="122"/>
        <end position="131"/>
    </location>
</feature>
<accession>Q7UGC1</accession>
<feature type="region of interest" description="Disordered" evidence="1">
    <location>
        <begin position="122"/>
        <end position="143"/>
    </location>
</feature>